<dbReference type="EMBL" id="JACJTE010000097">
    <property type="protein sequence ID" value="MBD2565604.1"/>
    <property type="molecule type" value="Genomic_DNA"/>
</dbReference>
<feature type="region of interest" description="Disordered" evidence="1">
    <location>
        <begin position="51"/>
        <end position="77"/>
    </location>
</feature>
<name>A0ABR8F792_NOSLI</name>
<accession>A0ABR8F792</accession>
<gene>
    <name evidence="2" type="ORF">H6G95_34585</name>
</gene>
<feature type="region of interest" description="Disordered" evidence="1">
    <location>
        <begin position="1"/>
        <end position="35"/>
    </location>
</feature>
<comment type="caution">
    <text evidence="2">The sequence shown here is derived from an EMBL/GenBank/DDBJ whole genome shotgun (WGS) entry which is preliminary data.</text>
</comment>
<keyword evidence="3" id="KW-1185">Reference proteome</keyword>
<dbReference type="Proteomes" id="UP000604661">
    <property type="component" value="Unassembled WGS sequence"/>
</dbReference>
<protein>
    <submittedName>
        <fullName evidence="2">Uncharacterized protein</fullName>
    </submittedName>
</protein>
<organism evidence="2 3">
    <name type="scientific">Nostoc linckia FACHB-391</name>
    <dbReference type="NCBI Taxonomy" id="2692906"/>
    <lineage>
        <taxon>Bacteria</taxon>
        <taxon>Bacillati</taxon>
        <taxon>Cyanobacteriota</taxon>
        <taxon>Cyanophyceae</taxon>
        <taxon>Nostocales</taxon>
        <taxon>Nostocaceae</taxon>
        <taxon>Nostoc</taxon>
    </lineage>
</organism>
<proteinExistence type="predicted"/>
<evidence type="ECO:0000313" key="3">
    <source>
        <dbReference type="Proteomes" id="UP000604661"/>
    </source>
</evidence>
<feature type="compositionally biased region" description="Polar residues" evidence="1">
    <location>
        <begin position="11"/>
        <end position="35"/>
    </location>
</feature>
<reference evidence="2 3" key="1">
    <citation type="journal article" date="2020" name="ISME J.">
        <title>Comparative genomics reveals insights into cyanobacterial evolution and habitat adaptation.</title>
        <authorList>
            <person name="Chen M.Y."/>
            <person name="Teng W.K."/>
            <person name="Zhao L."/>
            <person name="Hu C.X."/>
            <person name="Zhou Y.K."/>
            <person name="Han B.P."/>
            <person name="Song L.R."/>
            <person name="Shu W.S."/>
        </authorList>
    </citation>
    <scope>NUCLEOTIDE SEQUENCE [LARGE SCALE GENOMIC DNA]</scope>
    <source>
        <strain evidence="2 3">FACHB-391</strain>
    </source>
</reference>
<sequence length="77" mass="8274">MNGKIDPNLTEAKQSSLQEEITEPNNSGTNDTTLIESENDLMQEDGAILIADGTIKPPPPPPEIMSSPPEIMSEVIV</sequence>
<dbReference type="RefSeq" id="WP_190900734.1">
    <property type="nucleotide sequence ID" value="NZ_JACJTE010000097.1"/>
</dbReference>
<feature type="compositionally biased region" description="Low complexity" evidence="1">
    <location>
        <begin position="64"/>
        <end position="77"/>
    </location>
</feature>
<evidence type="ECO:0000256" key="1">
    <source>
        <dbReference type="SAM" id="MobiDB-lite"/>
    </source>
</evidence>
<evidence type="ECO:0000313" key="2">
    <source>
        <dbReference type="EMBL" id="MBD2565604.1"/>
    </source>
</evidence>